<name>A0ABU2JE18_9ACTN</name>
<sequence>MKQAREAGWTFTTGGHWFGVVSCPAGEHTFNVDKTARGGETKAKEVPKQLRSCQHGTPATLGSKVAARRAECERLLLRAEDLISAAARDLWRAEQRQAAFTEFDRLRIVLDTADATADEVLAAEQEQALERAADLEDAPGAADIARTLGDADVAAGEARDVAAKIRRQGIAVPLRTRAQAARSRVSELRERLERL</sequence>
<protein>
    <submittedName>
        <fullName evidence="1">Uncharacterized protein</fullName>
    </submittedName>
</protein>
<keyword evidence="2" id="KW-1185">Reference proteome</keyword>
<evidence type="ECO:0000313" key="1">
    <source>
        <dbReference type="EMBL" id="MDT0263182.1"/>
    </source>
</evidence>
<dbReference type="RefSeq" id="WP_311424329.1">
    <property type="nucleotide sequence ID" value="NZ_JAVREH010000030.1"/>
</dbReference>
<organism evidence="1 2">
    <name type="scientific">Jatrophihabitans lederbergiae</name>
    <dbReference type="NCBI Taxonomy" id="3075547"/>
    <lineage>
        <taxon>Bacteria</taxon>
        <taxon>Bacillati</taxon>
        <taxon>Actinomycetota</taxon>
        <taxon>Actinomycetes</taxon>
        <taxon>Jatrophihabitantales</taxon>
        <taxon>Jatrophihabitantaceae</taxon>
        <taxon>Jatrophihabitans</taxon>
    </lineage>
</organism>
<accession>A0ABU2JE18</accession>
<comment type="caution">
    <text evidence="1">The sequence shown here is derived from an EMBL/GenBank/DDBJ whole genome shotgun (WGS) entry which is preliminary data.</text>
</comment>
<proteinExistence type="predicted"/>
<gene>
    <name evidence="1" type="ORF">RM423_17485</name>
</gene>
<reference evidence="2" key="1">
    <citation type="submission" date="2023-07" db="EMBL/GenBank/DDBJ databases">
        <title>30 novel species of actinomycetes from the DSMZ collection.</title>
        <authorList>
            <person name="Nouioui I."/>
        </authorList>
    </citation>
    <scope>NUCLEOTIDE SEQUENCE [LARGE SCALE GENOMIC DNA]</scope>
    <source>
        <strain evidence="2">DSM 44399</strain>
    </source>
</reference>
<dbReference type="PROSITE" id="PS51257">
    <property type="entry name" value="PROKAR_LIPOPROTEIN"/>
    <property type="match status" value="1"/>
</dbReference>
<dbReference type="EMBL" id="JAVREH010000030">
    <property type="protein sequence ID" value="MDT0263182.1"/>
    <property type="molecule type" value="Genomic_DNA"/>
</dbReference>
<dbReference type="Proteomes" id="UP001183176">
    <property type="component" value="Unassembled WGS sequence"/>
</dbReference>
<evidence type="ECO:0000313" key="2">
    <source>
        <dbReference type="Proteomes" id="UP001183176"/>
    </source>
</evidence>